<dbReference type="SMART" id="SM00342">
    <property type="entry name" value="HTH_ARAC"/>
    <property type="match status" value="1"/>
</dbReference>
<dbReference type="STRING" id="318586.Pden_1776"/>
<dbReference type="eggNOG" id="COG2207">
    <property type="taxonomic scope" value="Bacteria"/>
</dbReference>
<dbReference type="Pfam" id="PF12833">
    <property type="entry name" value="HTH_18"/>
    <property type="match status" value="1"/>
</dbReference>
<dbReference type="Gene3D" id="1.10.10.60">
    <property type="entry name" value="Homeodomain-like"/>
    <property type="match status" value="1"/>
</dbReference>
<dbReference type="RefSeq" id="WP_011748071.1">
    <property type="nucleotide sequence ID" value="NC_008686.1"/>
</dbReference>
<reference evidence="6" key="1">
    <citation type="submission" date="2006-12" db="EMBL/GenBank/DDBJ databases">
        <title>Complete sequence of chromosome 1 of Paracoccus denitrificans PD1222.</title>
        <authorList>
            <person name="Copeland A."/>
            <person name="Lucas S."/>
            <person name="Lapidus A."/>
            <person name="Barry K."/>
            <person name="Detter J.C."/>
            <person name="Glavina del Rio T."/>
            <person name="Hammon N."/>
            <person name="Israni S."/>
            <person name="Dalin E."/>
            <person name="Tice H."/>
            <person name="Pitluck S."/>
            <person name="Munk A.C."/>
            <person name="Brettin T."/>
            <person name="Bruce D."/>
            <person name="Han C."/>
            <person name="Tapia R."/>
            <person name="Gilna P."/>
            <person name="Schmutz J."/>
            <person name="Larimer F."/>
            <person name="Land M."/>
            <person name="Hauser L."/>
            <person name="Kyrpides N."/>
            <person name="Lykidis A."/>
            <person name="Spiro S."/>
            <person name="Richardson D.J."/>
            <person name="Moir J.W.B."/>
            <person name="Ferguson S.J."/>
            <person name="van Spanning R.J.M."/>
            <person name="Richardson P."/>
        </authorList>
    </citation>
    <scope>NUCLEOTIDE SEQUENCE [LARGE SCALE GENOMIC DNA]</scope>
    <source>
        <strain evidence="6">Pd 1222</strain>
    </source>
</reference>
<dbReference type="InterPro" id="IPR018062">
    <property type="entry name" value="HTH_AraC-typ_CS"/>
</dbReference>
<dbReference type="Proteomes" id="UP000000361">
    <property type="component" value="Chromosome 1"/>
</dbReference>
<keyword evidence="2" id="KW-0238">DNA-binding</keyword>
<dbReference type="HOGENOM" id="CLU_052345_1_1_5"/>
<evidence type="ECO:0000256" key="2">
    <source>
        <dbReference type="ARBA" id="ARBA00023125"/>
    </source>
</evidence>
<dbReference type="GeneID" id="93450169"/>
<sequence length="329" mass="35458">MRSADPQPQPTESALRVGDMLGRAGVEFDSPADLSDDQTLMCGAFLNHELRPGLTLHLSDAVEQHPFAVTSMLGEGLNCVFFLDGAVDLHIGSRALSFRHEGHAPLTGAAFICREPERFHRVSRGRQRLRHLVISADLPWLSEEALAAAGLSAGERRLGDDLVDHRWLLPPRMLGLIAEVFAPAPPLPTLRGLYLESRAVEIVAETIAAISAVPAGGSAGLNRRELAQLARARAFVAEDPLAATSVAAIARAAGTSPGNLQRLFRLAEGMSVFDHVRKERLERAHAALREGRATVQQAAAMAGYSSAANFATGFRRRYGHAPGELLPRR</sequence>
<evidence type="ECO:0000256" key="3">
    <source>
        <dbReference type="ARBA" id="ARBA00023163"/>
    </source>
</evidence>
<protein>
    <submittedName>
        <fullName evidence="5">Transcriptional regulator, AraC family</fullName>
    </submittedName>
</protein>
<evidence type="ECO:0000259" key="4">
    <source>
        <dbReference type="PROSITE" id="PS01124"/>
    </source>
</evidence>
<dbReference type="OrthoDB" id="9805730at2"/>
<keyword evidence="1" id="KW-0805">Transcription regulation</keyword>
<dbReference type="KEGG" id="pde:Pden_1776"/>
<dbReference type="GO" id="GO:0003700">
    <property type="term" value="F:DNA-binding transcription factor activity"/>
    <property type="evidence" value="ECO:0007669"/>
    <property type="project" value="InterPro"/>
</dbReference>
<dbReference type="PROSITE" id="PS00041">
    <property type="entry name" value="HTH_ARAC_FAMILY_1"/>
    <property type="match status" value="1"/>
</dbReference>
<evidence type="ECO:0000313" key="5">
    <source>
        <dbReference type="EMBL" id="ABL69873.1"/>
    </source>
</evidence>
<gene>
    <name evidence="5" type="ordered locus">Pden_1776</name>
</gene>
<feature type="domain" description="HTH araC/xylS-type" evidence="4">
    <location>
        <begin position="230"/>
        <end position="328"/>
    </location>
</feature>
<accession>A1B2X9</accession>
<dbReference type="InterPro" id="IPR018060">
    <property type="entry name" value="HTH_AraC"/>
</dbReference>
<dbReference type="PROSITE" id="PS01124">
    <property type="entry name" value="HTH_ARAC_FAMILY_2"/>
    <property type="match status" value="1"/>
</dbReference>
<evidence type="ECO:0000313" key="6">
    <source>
        <dbReference type="Proteomes" id="UP000000361"/>
    </source>
</evidence>
<keyword evidence="3" id="KW-0804">Transcription</keyword>
<dbReference type="EnsemblBacteria" id="ABL69873">
    <property type="protein sequence ID" value="ABL69873"/>
    <property type="gene ID" value="Pden_1776"/>
</dbReference>
<dbReference type="AlphaFoldDB" id="A1B2X9"/>
<dbReference type="InterPro" id="IPR009057">
    <property type="entry name" value="Homeodomain-like_sf"/>
</dbReference>
<keyword evidence="6" id="KW-1185">Reference proteome</keyword>
<proteinExistence type="predicted"/>
<dbReference type="GO" id="GO:0043565">
    <property type="term" value="F:sequence-specific DNA binding"/>
    <property type="evidence" value="ECO:0007669"/>
    <property type="project" value="InterPro"/>
</dbReference>
<dbReference type="EMBL" id="CP000489">
    <property type="protein sequence ID" value="ABL69873.1"/>
    <property type="molecule type" value="Genomic_DNA"/>
</dbReference>
<dbReference type="InterPro" id="IPR053142">
    <property type="entry name" value="PchR_regulatory_protein"/>
</dbReference>
<dbReference type="PANTHER" id="PTHR47893:SF1">
    <property type="entry name" value="REGULATORY PROTEIN PCHR"/>
    <property type="match status" value="1"/>
</dbReference>
<evidence type="ECO:0000256" key="1">
    <source>
        <dbReference type="ARBA" id="ARBA00023015"/>
    </source>
</evidence>
<dbReference type="PANTHER" id="PTHR47893">
    <property type="entry name" value="REGULATORY PROTEIN PCHR"/>
    <property type="match status" value="1"/>
</dbReference>
<organism evidence="5 6">
    <name type="scientific">Paracoccus denitrificans (strain Pd 1222)</name>
    <dbReference type="NCBI Taxonomy" id="318586"/>
    <lineage>
        <taxon>Bacteria</taxon>
        <taxon>Pseudomonadati</taxon>
        <taxon>Pseudomonadota</taxon>
        <taxon>Alphaproteobacteria</taxon>
        <taxon>Rhodobacterales</taxon>
        <taxon>Paracoccaceae</taxon>
        <taxon>Paracoccus</taxon>
    </lineage>
</organism>
<name>A1B2X9_PARDP</name>
<dbReference type="SUPFAM" id="SSF46689">
    <property type="entry name" value="Homeodomain-like"/>
    <property type="match status" value="2"/>
</dbReference>